<dbReference type="SUPFAM" id="SSF103473">
    <property type="entry name" value="MFS general substrate transporter"/>
    <property type="match status" value="1"/>
</dbReference>
<feature type="region of interest" description="Disordered" evidence="1">
    <location>
        <begin position="150"/>
        <end position="173"/>
    </location>
</feature>
<evidence type="ECO:0000313" key="3">
    <source>
        <dbReference type="EMBL" id="TQJ07767.1"/>
    </source>
</evidence>
<sequence length="173" mass="18478">MVSTPHGVRVRLLLAVALVAGLVSWVGLTLWGQSGRQVPSASWAAAPILLAVAVGLVLAGRPVRRLVQGTATKPVHPLYAARVLSLAQAAALTGAAVLGWYAAQVVRLLPDVDVPSQQQDVLVLAVLGLGAVLVSAAGLLVQHWCRVDDDRDERDERDRRGGSRDDDHRERQR</sequence>
<feature type="transmembrane region" description="Helical" evidence="2">
    <location>
        <begin position="40"/>
        <end position="59"/>
    </location>
</feature>
<keyword evidence="2" id="KW-0472">Membrane</keyword>
<evidence type="ECO:0000256" key="1">
    <source>
        <dbReference type="SAM" id="MobiDB-lite"/>
    </source>
</evidence>
<dbReference type="AlphaFoldDB" id="A0A542DXG2"/>
<gene>
    <name evidence="3" type="ORF">FB458_0835</name>
</gene>
<dbReference type="InterPro" id="IPR036259">
    <property type="entry name" value="MFS_trans_sf"/>
</dbReference>
<keyword evidence="2" id="KW-0812">Transmembrane</keyword>
<dbReference type="Proteomes" id="UP000317893">
    <property type="component" value="Unassembled WGS sequence"/>
</dbReference>
<keyword evidence="2" id="KW-1133">Transmembrane helix</keyword>
<protein>
    <submittedName>
        <fullName evidence="3">Uncharacterized protein DUF3180</fullName>
    </submittedName>
</protein>
<dbReference type="InterPro" id="IPR021517">
    <property type="entry name" value="DUF3180"/>
</dbReference>
<reference evidence="3 4" key="1">
    <citation type="submission" date="2019-06" db="EMBL/GenBank/DDBJ databases">
        <title>Sequencing the genomes of 1000 actinobacteria strains.</title>
        <authorList>
            <person name="Klenk H.-P."/>
        </authorList>
    </citation>
    <scope>NUCLEOTIDE SEQUENCE [LARGE SCALE GENOMIC DNA]</scope>
    <source>
        <strain evidence="3 4">DSM 18607</strain>
    </source>
</reference>
<evidence type="ECO:0000256" key="2">
    <source>
        <dbReference type="SAM" id="Phobius"/>
    </source>
</evidence>
<keyword evidence="4" id="KW-1185">Reference proteome</keyword>
<proteinExistence type="predicted"/>
<name>A0A542DXG2_9MICO</name>
<organism evidence="3 4">
    <name type="scientific">Lapillicoccus jejuensis</name>
    <dbReference type="NCBI Taxonomy" id="402171"/>
    <lineage>
        <taxon>Bacteria</taxon>
        <taxon>Bacillati</taxon>
        <taxon>Actinomycetota</taxon>
        <taxon>Actinomycetes</taxon>
        <taxon>Micrococcales</taxon>
        <taxon>Intrasporangiaceae</taxon>
        <taxon>Lapillicoccus</taxon>
    </lineage>
</organism>
<feature type="transmembrane region" description="Helical" evidence="2">
    <location>
        <begin position="79"/>
        <end position="101"/>
    </location>
</feature>
<feature type="transmembrane region" description="Helical" evidence="2">
    <location>
        <begin position="12"/>
        <end position="34"/>
    </location>
</feature>
<dbReference type="EMBL" id="VFMN01000001">
    <property type="protein sequence ID" value="TQJ07767.1"/>
    <property type="molecule type" value="Genomic_DNA"/>
</dbReference>
<dbReference type="Pfam" id="PF11377">
    <property type="entry name" value="DUF3180"/>
    <property type="match status" value="1"/>
</dbReference>
<feature type="transmembrane region" description="Helical" evidence="2">
    <location>
        <begin position="121"/>
        <end position="141"/>
    </location>
</feature>
<evidence type="ECO:0000313" key="4">
    <source>
        <dbReference type="Proteomes" id="UP000317893"/>
    </source>
</evidence>
<comment type="caution">
    <text evidence="3">The sequence shown here is derived from an EMBL/GenBank/DDBJ whole genome shotgun (WGS) entry which is preliminary data.</text>
</comment>
<accession>A0A542DXG2</accession>